<dbReference type="InterPro" id="IPR004821">
    <property type="entry name" value="Cyt_trans-like"/>
</dbReference>
<dbReference type="HAMAP" id="MF_00243">
    <property type="entry name" value="NMN_adenylyltr"/>
    <property type="match status" value="1"/>
</dbReference>
<evidence type="ECO:0000256" key="2">
    <source>
        <dbReference type="ARBA" id="ARBA00022679"/>
    </source>
</evidence>
<dbReference type="OrthoDB" id="264480at2157"/>
<dbReference type="EMBL" id="JFZT01000044">
    <property type="protein sequence ID" value="EZQ04908.1"/>
    <property type="molecule type" value="Genomic_DNA"/>
</dbReference>
<dbReference type="InterPro" id="IPR006418">
    <property type="entry name" value="NMN_Atrans_arc"/>
</dbReference>
<dbReference type="GO" id="GO:0000309">
    <property type="term" value="F:nicotinamide-nucleotide adenylyltransferase activity"/>
    <property type="evidence" value="ECO:0007669"/>
    <property type="project" value="UniProtKB-UniRule"/>
</dbReference>
<dbReference type="GO" id="GO:0005524">
    <property type="term" value="F:ATP binding"/>
    <property type="evidence" value="ECO:0007669"/>
    <property type="project" value="UniProtKB-KW"/>
</dbReference>
<sequence length="173" mass="19998">MRGLFPGRFQPFHFGHLSVVKWALERVDELVILIGSVNDSHTLLNPFTAGERIEMIRNSLVENEIDLRKIFIIPVSEILISSMWARQVMSLAPKFDVVFTRNPLVITAFKECGIKVIVPPSFNREKFSSTKIRKSMLSDDKTWEELLPDSVRKFIIERDLVSRIREIAKSDKQ</sequence>
<evidence type="ECO:0000256" key="1">
    <source>
        <dbReference type="ARBA" id="ARBA00010124"/>
    </source>
</evidence>
<keyword evidence="8" id="KW-1185">Reference proteome</keyword>
<evidence type="ECO:0000256" key="5">
    <source>
        <dbReference type="NCBIfam" id="TIGR01527"/>
    </source>
</evidence>
<dbReference type="GO" id="GO:0005737">
    <property type="term" value="C:cytoplasm"/>
    <property type="evidence" value="ECO:0007669"/>
    <property type="project" value="UniProtKB-SubCell"/>
</dbReference>
<keyword evidence="4" id="KW-0520">NAD</keyword>
<evidence type="ECO:0000313" key="7">
    <source>
        <dbReference type="EMBL" id="EZQ04908.1"/>
    </source>
</evidence>
<dbReference type="PANTHER" id="PTHR21342:SF0">
    <property type="entry name" value="BIFUNCTIONAL NMN ADENYLYLTRANSFERASE_NUDIX HYDROLASE"/>
    <property type="match status" value="1"/>
</dbReference>
<comment type="similarity">
    <text evidence="1 4">Belongs to the archaeal NMN adenylyltransferase family.</text>
</comment>
<reference evidence="7 8" key="1">
    <citation type="submission" date="2014-03" db="EMBL/GenBank/DDBJ databases">
        <title>Draft genome sequence of the novel thermoacidophilic archaea Acidianus copahuensis ALE1 strain, isolated from Copahue volcanic area in Neuquen Argentina.</title>
        <authorList>
            <person name="Urbieta M.S."/>
            <person name="Rascovan N."/>
            <person name="Castro C."/>
            <person name="Revale S."/>
            <person name="Giaveno M.A."/>
            <person name="Vazquez M.P."/>
            <person name="Donati E.R."/>
        </authorList>
    </citation>
    <scope>NUCLEOTIDE SEQUENCE [LARGE SCALE GENOMIC DNA]</scope>
    <source>
        <strain evidence="7 8">ALE1</strain>
    </source>
</reference>
<dbReference type="GO" id="GO:0009435">
    <property type="term" value="P:NAD+ biosynthetic process"/>
    <property type="evidence" value="ECO:0007669"/>
    <property type="project" value="UniProtKB-UniRule"/>
</dbReference>
<keyword evidence="2 4" id="KW-0808">Transferase</keyword>
<dbReference type="InterPro" id="IPR014729">
    <property type="entry name" value="Rossmann-like_a/b/a_fold"/>
</dbReference>
<comment type="catalytic activity">
    <reaction evidence="4">
        <text>beta-nicotinamide D-ribonucleotide + ATP + H(+) = diphosphate + NAD(+)</text>
        <dbReference type="Rhea" id="RHEA:21360"/>
        <dbReference type="ChEBI" id="CHEBI:14649"/>
        <dbReference type="ChEBI" id="CHEBI:15378"/>
        <dbReference type="ChEBI" id="CHEBI:30616"/>
        <dbReference type="ChEBI" id="CHEBI:33019"/>
        <dbReference type="ChEBI" id="CHEBI:57540"/>
        <dbReference type="EC" id="2.7.7.1"/>
    </reaction>
</comment>
<evidence type="ECO:0000256" key="3">
    <source>
        <dbReference type="ARBA" id="ARBA00022695"/>
    </source>
</evidence>
<name>A0A031LQ11_9CREN</name>
<keyword evidence="4" id="KW-0547">Nucleotide-binding</keyword>
<dbReference type="Pfam" id="PF01467">
    <property type="entry name" value="CTP_transf_like"/>
    <property type="match status" value="1"/>
</dbReference>
<dbReference type="Proteomes" id="UP000024332">
    <property type="component" value="Unassembled WGS sequence"/>
</dbReference>
<keyword evidence="4" id="KW-0662">Pyridine nucleotide biosynthesis</keyword>
<dbReference type="NCBIfam" id="TIGR01527">
    <property type="entry name" value="arch_NMN_Atrans"/>
    <property type="match status" value="1"/>
</dbReference>
<feature type="domain" description="Cytidyltransferase-like" evidence="6">
    <location>
        <begin position="4"/>
        <end position="134"/>
    </location>
</feature>
<dbReference type="NCBIfam" id="TIGR00125">
    <property type="entry name" value="cyt_tran_rel"/>
    <property type="match status" value="1"/>
</dbReference>
<dbReference type="AlphaFoldDB" id="A0A031LQ11"/>
<dbReference type="UniPathway" id="UPA00253">
    <property type="reaction ID" value="UER00600"/>
</dbReference>
<evidence type="ECO:0000313" key="8">
    <source>
        <dbReference type="Proteomes" id="UP000024332"/>
    </source>
</evidence>
<keyword evidence="4" id="KW-0067">ATP-binding</keyword>
<proteinExistence type="inferred from homology"/>
<evidence type="ECO:0000256" key="4">
    <source>
        <dbReference type="HAMAP-Rule" id="MF_00243"/>
    </source>
</evidence>
<accession>A0A031LQ11</accession>
<keyword evidence="4" id="KW-0963">Cytoplasm</keyword>
<dbReference type="Gene3D" id="3.40.50.620">
    <property type="entry name" value="HUPs"/>
    <property type="match status" value="1"/>
</dbReference>
<comment type="pathway">
    <text evidence="4">Cofactor biosynthesis; NAD(+) biosynthesis; NAD(+) from nicotinamide D-ribonucleotide: step 1/1.</text>
</comment>
<organism evidence="7 8">
    <name type="scientific">Candidatus Acidianus copahuensis</name>
    <dbReference type="NCBI Taxonomy" id="1160895"/>
    <lineage>
        <taxon>Archaea</taxon>
        <taxon>Thermoproteota</taxon>
        <taxon>Thermoprotei</taxon>
        <taxon>Sulfolobales</taxon>
        <taxon>Sulfolobaceae</taxon>
        <taxon>Acidianus</taxon>
    </lineage>
</organism>
<dbReference type="EC" id="2.7.7.1" evidence="4 5"/>
<dbReference type="STRING" id="1160895.CM19_08025"/>
<protein>
    <recommendedName>
        <fullName evidence="4 5">Nicotinamide-nucleotide adenylyltransferase</fullName>
        <ecNumber evidence="4 5">2.7.7.1</ecNumber>
    </recommendedName>
    <alternativeName>
        <fullName evidence="4">NAD(+) diphosphorylase</fullName>
    </alternativeName>
    <alternativeName>
        <fullName evidence="4">NAD(+) pyrophosphorylase</fullName>
    </alternativeName>
    <alternativeName>
        <fullName evidence="4">NMN adenylyltransferase</fullName>
    </alternativeName>
</protein>
<keyword evidence="3 4" id="KW-0548">Nucleotidyltransferase</keyword>
<dbReference type="RefSeq" id="WP_048099836.1">
    <property type="nucleotide sequence ID" value="NZ_JFZT01000044.1"/>
</dbReference>
<evidence type="ECO:0000259" key="6">
    <source>
        <dbReference type="Pfam" id="PF01467"/>
    </source>
</evidence>
<dbReference type="PANTHER" id="PTHR21342">
    <property type="entry name" value="PHOSPHOPANTETHEINE ADENYLYLTRANSFERASE"/>
    <property type="match status" value="1"/>
</dbReference>
<comment type="subcellular location">
    <subcellularLocation>
        <location evidence="4">Cytoplasm</location>
    </subcellularLocation>
</comment>
<comment type="caution">
    <text evidence="7">The sequence shown here is derived from an EMBL/GenBank/DDBJ whole genome shotgun (WGS) entry which is preliminary data.</text>
</comment>
<dbReference type="NCBIfam" id="NF002243">
    <property type="entry name" value="PRK01153.1"/>
    <property type="match status" value="1"/>
</dbReference>
<dbReference type="SUPFAM" id="SSF52374">
    <property type="entry name" value="Nucleotidylyl transferase"/>
    <property type="match status" value="1"/>
</dbReference>
<gene>
    <name evidence="7" type="ORF">CM19_08025</name>
</gene>